<dbReference type="AlphaFoldDB" id="A0A0L7LEZ6"/>
<dbReference type="EMBL" id="JTDY01001347">
    <property type="protein sequence ID" value="KOB74128.1"/>
    <property type="molecule type" value="Genomic_DNA"/>
</dbReference>
<gene>
    <name evidence="1" type="ORF">OBRU01_02169</name>
</gene>
<dbReference type="InterPro" id="IPR010562">
    <property type="entry name" value="Haemolymph_juvenile_hormone-bd"/>
</dbReference>
<accession>A0A0L7LEZ6</accession>
<dbReference type="Gene3D" id="3.15.10.30">
    <property type="entry name" value="Haemolymph juvenile hormone binding protein"/>
    <property type="match status" value="1"/>
</dbReference>
<protein>
    <submittedName>
        <fullName evidence="1">Hemolymph juvenile hormone binding protein</fullName>
    </submittedName>
</protein>
<proteinExistence type="predicted"/>
<reference evidence="1 2" key="1">
    <citation type="journal article" date="2015" name="Genome Biol. Evol.">
        <title>The genome of winter moth (Operophtera brumata) provides a genomic perspective on sexual dimorphism and phenology.</title>
        <authorList>
            <person name="Derks M.F."/>
            <person name="Smit S."/>
            <person name="Salis L."/>
            <person name="Schijlen E."/>
            <person name="Bossers A."/>
            <person name="Mateman C."/>
            <person name="Pijl A.S."/>
            <person name="de Ridder D."/>
            <person name="Groenen M.A."/>
            <person name="Visser M.E."/>
            <person name="Megens H.J."/>
        </authorList>
    </citation>
    <scope>NUCLEOTIDE SEQUENCE [LARGE SCALE GENOMIC DNA]</scope>
    <source>
        <strain evidence="1">WM2013NL</strain>
        <tissue evidence="1">Head and thorax</tissue>
    </source>
</reference>
<sequence>MYGNSSNKFSQNLAFGEIDTQSGNSAPLRFMPESHDASSLLKPCLMNDIECLSKSTEQFLENTSGGIPQYDIRAIDPLIIPSLEYLVDKDMGLKISFKNLNVTGLRNTKKVVLQTKADLHIIGDLTIELTKDAKKFSGTYDAISGVLGTARYNYDLKTDDKGVEHFEVGPETIECVCTNDPTVS</sequence>
<comment type="caution">
    <text evidence="1">The sequence shown here is derived from an EMBL/GenBank/DDBJ whole genome shotgun (WGS) entry which is preliminary data.</text>
</comment>
<dbReference type="InterPro" id="IPR038606">
    <property type="entry name" value="To_sf"/>
</dbReference>
<evidence type="ECO:0000313" key="1">
    <source>
        <dbReference type="EMBL" id="KOB74128.1"/>
    </source>
</evidence>
<name>A0A0L7LEZ6_OPEBR</name>
<dbReference type="SMART" id="SM00700">
    <property type="entry name" value="JHBP"/>
    <property type="match status" value="1"/>
</dbReference>
<organism evidence="1 2">
    <name type="scientific">Operophtera brumata</name>
    <name type="common">Winter moth</name>
    <name type="synonym">Phalaena brumata</name>
    <dbReference type="NCBI Taxonomy" id="104452"/>
    <lineage>
        <taxon>Eukaryota</taxon>
        <taxon>Metazoa</taxon>
        <taxon>Ecdysozoa</taxon>
        <taxon>Arthropoda</taxon>
        <taxon>Hexapoda</taxon>
        <taxon>Insecta</taxon>
        <taxon>Pterygota</taxon>
        <taxon>Neoptera</taxon>
        <taxon>Endopterygota</taxon>
        <taxon>Lepidoptera</taxon>
        <taxon>Glossata</taxon>
        <taxon>Ditrysia</taxon>
        <taxon>Geometroidea</taxon>
        <taxon>Geometridae</taxon>
        <taxon>Larentiinae</taxon>
        <taxon>Operophtera</taxon>
    </lineage>
</organism>
<dbReference type="Proteomes" id="UP000037510">
    <property type="component" value="Unassembled WGS sequence"/>
</dbReference>
<dbReference type="Pfam" id="PF06585">
    <property type="entry name" value="JHBP"/>
    <property type="match status" value="1"/>
</dbReference>
<keyword evidence="2" id="KW-1185">Reference proteome</keyword>
<evidence type="ECO:0000313" key="2">
    <source>
        <dbReference type="Proteomes" id="UP000037510"/>
    </source>
</evidence>